<protein>
    <submittedName>
        <fullName evidence="2">Anti-sigma factor</fullName>
    </submittedName>
</protein>
<gene>
    <name evidence="2" type="ORF">EQ836_04320</name>
</gene>
<evidence type="ECO:0000313" key="3">
    <source>
        <dbReference type="Proteomes" id="UP000317327"/>
    </source>
</evidence>
<accession>A0ABD7RYX5</accession>
<evidence type="ECO:0000313" key="2">
    <source>
        <dbReference type="EMBL" id="TRO20116.1"/>
    </source>
</evidence>
<dbReference type="EMBL" id="SCFV01000002">
    <property type="protein sequence ID" value="TRO20116.1"/>
    <property type="molecule type" value="Genomic_DNA"/>
</dbReference>
<sequence>MIPHDPEERRALIGEYLLGLLDERDATEVRQLIDEDEQAARMALDWERHFLELSDQVPAQAPSPALWPRIRQSLGLDEPRPGPLANWWNSLLTWRLTSAALAMALLVAMLMPLLRAPDIIGERYTVVLQQPGEAAKPGWVIQVSSDGTLTLDPLVADQVPDGRALQFWTLIDPTDGPRSLGLVEAGQTLRLPAEQIGAVQAGQLFELTLEPAGGSPYNRPSGPVLYIGRAVLASAN</sequence>
<dbReference type="RefSeq" id="WP_143500461.1">
    <property type="nucleotide sequence ID" value="NZ_CP060288.1"/>
</dbReference>
<dbReference type="PANTHER" id="PTHR37461:SF1">
    <property type="entry name" value="ANTI-SIGMA-K FACTOR RSKA"/>
    <property type="match status" value="1"/>
</dbReference>
<dbReference type="Pfam" id="PF10099">
    <property type="entry name" value="RskA_C"/>
    <property type="match status" value="1"/>
</dbReference>
<reference evidence="2 3" key="1">
    <citation type="submission" date="2019-01" db="EMBL/GenBank/DDBJ databases">
        <title>Whole genome shotgun sequencing of Pseudomonas spp. isolated by its ability to degrade furfural.</title>
        <authorList>
            <person name="Donoso R."/>
            <person name="Farkas C."/>
            <person name="Villegas P."/>
            <person name="Gonzales-Toro F."/>
            <person name="Guajardo-Parra M."/>
            <person name="Araya-Nail M."/>
            <person name="Morgante V."/>
            <person name="Perez-Pantoja D."/>
        </authorList>
    </citation>
    <scope>NUCLEOTIDE SEQUENCE [LARGE SCALE GENOMIC DNA]</scope>
    <source>
        <strain evidence="2 3">VN231</strain>
    </source>
</reference>
<dbReference type="PANTHER" id="PTHR37461">
    <property type="entry name" value="ANTI-SIGMA-K FACTOR RSKA"/>
    <property type="match status" value="1"/>
</dbReference>
<dbReference type="InterPro" id="IPR051474">
    <property type="entry name" value="Anti-sigma-K/W_factor"/>
</dbReference>
<feature type="domain" description="Anti-sigma K factor RskA C-terminal" evidence="1">
    <location>
        <begin position="98"/>
        <end position="224"/>
    </location>
</feature>
<comment type="caution">
    <text evidence="2">The sequence shown here is derived from an EMBL/GenBank/DDBJ whole genome shotgun (WGS) entry which is preliminary data.</text>
</comment>
<dbReference type="Proteomes" id="UP000317327">
    <property type="component" value="Unassembled WGS sequence"/>
</dbReference>
<organism evidence="2 3">
    <name type="scientific">Ectopseudomonas mendocina</name>
    <name type="common">Pseudomonas mendocina</name>
    <dbReference type="NCBI Taxonomy" id="300"/>
    <lineage>
        <taxon>Bacteria</taxon>
        <taxon>Pseudomonadati</taxon>
        <taxon>Pseudomonadota</taxon>
        <taxon>Gammaproteobacteria</taxon>
        <taxon>Pseudomonadales</taxon>
        <taxon>Pseudomonadaceae</taxon>
        <taxon>Ectopseudomonas</taxon>
    </lineage>
</organism>
<name>A0ABD7RYX5_ECTME</name>
<dbReference type="AlphaFoldDB" id="A0ABD7RYX5"/>
<proteinExistence type="predicted"/>
<dbReference type="InterPro" id="IPR018764">
    <property type="entry name" value="RskA_C"/>
</dbReference>
<evidence type="ECO:0000259" key="1">
    <source>
        <dbReference type="Pfam" id="PF10099"/>
    </source>
</evidence>